<evidence type="ECO:0000256" key="5">
    <source>
        <dbReference type="PIRNR" id="PIRNR037207"/>
    </source>
</evidence>
<comment type="function">
    <text evidence="5">Involved in the post-translational conjugation of arginine to the N-terminal aspartate or glutamate of a protein. This arginylation is required for degradation of the protein via the ubiquitin pathway.</text>
</comment>
<keyword evidence="9" id="KW-1185">Reference proteome</keyword>
<evidence type="ECO:0000256" key="3">
    <source>
        <dbReference type="ARBA" id="ARBA00022786"/>
    </source>
</evidence>
<dbReference type="AlphaFoldDB" id="A0A5E4MWK8"/>
<proteinExistence type="inferred from homology"/>
<keyword evidence="3 5" id="KW-0833">Ubl conjugation pathway</keyword>
<evidence type="ECO:0000256" key="1">
    <source>
        <dbReference type="ARBA" id="ARBA00009991"/>
    </source>
</evidence>
<comment type="catalytic activity">
    <reaction evidence="5">
        <text>an N-terminal L-alpha-aminoacyl-[protein] + L-arginyl-tRNA(Arg) = an N-terminal L-arginyl-L-aminoacyl-[protein] + tRNA(Arg) + H(+)</text>
        <dbReference type="Rhea" id="RHEA:10208"/>
        <dbReference type="Rhea" id="RHEA-COMP:9658"/>
        <dbReference type="Rhea" id="RHEA-COMP:9673"/>
        <dbReference type="Rhea" id="RHEA-COMP:10636"/>
        <dbReference type="Rhea" id="RHEA-COMP:10638"/>
        <dbReference type="ChEBI" id="CHEBI:15378"/>
        <dbReference type="ChEBI" id="CHEBI:78442"/>
        <dbReference type="ChEBI" id="CHEBI:78513"/>
        <dbReference type="ChEBI" id="CHEBI:78597"/>
        <dbReference type="ChEBI" id="CHEBI:83562"/>
        <dbReference type="EC" id="2.3.2.8"/>
    </reaction>
</comment>
<evidence type="ECO:0000259" key="6">
    <source>
        <dbReference type="Pfam" id="PF04376"/>
    </source>
</evidence>
<accession>A0A5E4MWK8</accession>
<protein>
    <recommendedName>
        <fullName evidence="5">Arginyl-tRNA--protein transferase 1</fullName>
        <shortName evidence="5">Arginyltransferase 1</shortName>
        <shortName evidence="5">R-transferase 1</shortName>
        <ecNumber evidence="5">2.3.2.8</ecNumber>
    </recommendedName>
    <alternativeName>
        <fullName evidence="5">Arginine-tRNA--protein transferase 1</fullName>
    </alternativeName>
</protein>
<evidence type="ECO:0000313" key="9">
    <source>
        <dbReference type="Proteomes" id="UP000325440"/>
    </source>
</evidence>
<dbReference type="Proteomes" id="UP000325440">
    <property type="component" value="Unassembled WGS sequence"/>
</dbReference>
<keyword evidence="4 5" id="KW-0012">Acyltransferase</keyword>
<dbReference type="PANTHER" id="PTHR21367:SF1">
    <property type="entry name" value="ARGINYL-TRNA--PROTEIN TRANSFERASE 1"/>
    <property type="match status" value="1"/>
</dbReference>
<keyword evidence="2 5" id="KW-0808">Transferase</keyword>
<dbReference type="Pfam" id="PF04377">
    <property type="entry name" value="ATE_C"/>
    <property type="match status" value="1"/>
</dbReference>
<evidence type="ECO:0000256" key="2">
    <source>
        <dbReference type="ARBA" id="ARBA00022679"/>
    </source>
</evidence>
<dbReference type="InterPro" id="IPR007472">
    <property type="entry name" value="N-end_Aminoacyl_Trfase_C"/>
</dbReference>
<evidence type="ECO:0000256" key="4">
    <source>
        <dbReference type="ARBA" id="ARBA00023315"/>
    </source>
</evidence>
<dbReference type="GO" id="GO:0004057">
    <property type="term" value="F:arginyl-tRNA--protein transferase activity"/>
    <property type="evidence" value="ECO:0007669"/>
    <property type="project" value="UniProtKB-EC"/>
</dbReference>
<sequence>MSNNNKSIIFYNGLQQKSFCGYCKTDYASYSNGMWASSLTVQAYQDMIDRGWRRSGKYCYKSLMDTTCCPLYTIRCEALDFQLSKSQKKIIKKLTKFLKSGICDKNPISIEQDEREPLMKYEPRDAHNEDTKIQVDQLYMKGQNSSVNDSKYNNLLITNEEDSNAAVSVNLNCKSKVTKEIKKVKPGEGADPSLPRCKKRKLLRIEKKLLKNPNSLIKTLAPEQKSLEDFIIENDSVFTNEGYKLRVSLIKTGTEAFNQTMTAEALVFAKYQMAVHNEQPHDCNKEQYLTFLVDSPLQFEEADHPDHPGYGSFHQQYWLGDKLVAVGVIDILPKCISSVYLFYDPDYHNLVLGTYSTLREICLVRQLYKMSPELKYYYMGFYIHTCPKMRYKAKFEPSYLLCPLRYTWHAIDKCIQKLDNEKYSIFNESENICDDNNTQSIIENIPVLYSGTLMSYTIYKRLNKKNQDELITEYAKLVGPKLARQLIYCFLD</sequence>
<dbReference type="GO" id="GO:0005737">
    <property type="term" value="C:cytoplasm"/>
    <property type="evidence" value="ECO:0007669"/>
    <property type="project" value="TreeGrafter"/>
</dbReference>
<dbReference type="SUPFAM" id="SSF55729">
    <property type="entry name" value="Acyl-CoA N-acyltransferases (Nat)"/>
    <property type="match status" value="1"/>
</dbReference>
<evidence type="ECO:0000313" key="8">
    <source>
        <dbReference type="EMBL" id="VVC33831.1"/>
    </source>
</evidence>
<dbReference type="InterPro" id="IPR007471">
    <property type="entry name" value="N-end_Aminoacyl_Trfase_N"/>
</dbReference>
<dbReference type="InterPro" id="IPR017137">
    <property type="entry name" value="Arg-tRNA-P_Trfase_1_euk"/>
</dbReference>
<dbReference type="InterPro" id="IPR030700">
    <property type="entry name" value="N-end_Aminoacyl_Trfase"/>
</dbReference>
<dbReference type="InterPro" id="IPR016181">
    <property type="entry name" value="Acyl_CoA_acyltransferase"/>
</dbReference>
<organism evidence="8 9">
    <name type="scientific">Cinara cedri</name>
    <dbReference type="NCBI Taxonomy" id="506608"/>
    <lineage>
        <taxon>Eukaryota</taxon>
        <taxon>Metazoa</taxon>
        <taxon>Ecdysozoa</taxon>
        <taxon>Arthropoda</taxon>
        <taxon>Hexapoda</taxon>
        <taxon>Insecta</taxon>
        <taxon>Pterygota</taxon>
        <taxon>Neoptera</taxon>
        <taxon>Paraneoptera</taxon>
        <taxon>Hemiptera</taxon>
        <taxon>Sternorrhyncha</taxon>
        <taxon>Aphidomorpha</taxon>
        <taxon>Aphidoidea</taxon>
        <taxon>Aphididae</taxon>
        <taxon>Lachninae</taxon>
        <taxon>Cinara</taxon>
    </lineage>
</organism>
<name>A0A5E4MWK8_9HEMI</name>
<reference evidence="8 9" key="1">
    <citation type="submission" date="2019-08" db="EMBL/GenBank/DDBJ databases">
        <authorList>
            <person name="Alioto T."/>
            <person name="Alioto T."/>
            <person name="Gomez Garrido J."/>
        </authorList>
    </citation>
    <scope>NUCLEOTIDE SEQUENCE [LARGE SCALE GENOMIC DNA]</scope>
</reference>
<dbReference type="EC" id="2.3.2.8" evidence="5"/>
<dbReference type="PANTHER" id="PTHR21367">
    <property type="entry name" value="ARGININE-TRNA-PROTEIN TRANSFERASE 1"/>
    <property type="match status" value="1"/>
</dbReference>
<comment type="similarity">
    <text evidence="1 5">Belongs to the R-transferase family.</text>
</comment>
<dbReference type="PIRSF" id="PIRSF037207">
    <property type="entry name" value="ATE1_euk"/>
    <property type="match status" value="1"/>
</dbReference>
<gene>
    <name evidence="8" type="ORF">CINCED_3A002030</name>
</gene>
<feature type="domain" description="N-end aminoacyl transferase N-terminal" evidence="6">
    <location>
        <begin position="20"/>
        <end position="89"/>
    </location>
</feature>
<feature type="domain" description="N-end rule aminoacyl transferase C-terminal" evidence="7">
    <location>
        <begin position="267"/>
        <end position="402"/>
    </location>
</feature>
<evidence type="ECO:0000259" key="7">
    <source>
        <dbReference type="Pfam" id="PF04377"/>
    </source>
</evidence>
<dbReference type="EMBL" id="CABPRJ010000975">
    <property type="protein sequence ID" value="VVC33831.1"/>
    <property type="molecule type" value="Genomic_DNA"/>
</dbReference>
<dbReference type="Pfam" id="PF04376">
    <property type="entry name" value="ATE_N"/>
    <property type="match status" value="1"/>
</dbReference>
<dbReference type="OrthoDB" id="74183at2759"/>